<protein>
    <submittedName>
        <fullName evidence="1">Uncharacterized protein</fullName>
    </submittedName>
</protein>
<name>A0A645J5L7_9ZZZZ</name>
<dbReference type="EMBL" id="VSSQ01132289">
    <property type="protein sequence ID" value="MPN58921.1"/>
    <property type="molecule type" value="Genomic_DNA"/>
</dbReference>
<gene>
    <name evidence="1" type="ORF">SDC9_206637</name>
</gene>
<evidence type="ECO:0000313" key="1">
    <source>
        <dbReference type="EMBL" id="MPN58921.1"/>
    </source>
</evidence>
<proteinExistence type="predicted"/>
<dbReference type="AlphaFoldDB" id="A0A645J5L7"/>
<organism evidence="1">
    <name type="scientific">bioreactor metagenome</name>
    <dbReference type="NCBI Taxonomy" id="1076179"/>
    <lineage>
        <taxon>unclassified sequences</taxon>
        <taxon>metagenomes</taxon>
        <taxon>ecological metagenomes</taxon>
    </lineage>
</organism>
<sequence length="108" mass="12527">MDEDKDPFGACMHDTMSYESFGFEADEIIPITEKYRCITIDLLYPDFMACYIKETRENRDSVMVDDETESAEETYEYGFSGSPEGVFDQEKVQGQSIIESINPLEEYR</sequence>
<accession>A0A645J5L7</accession>
<reference evidence="1" key="1">
    <citation type="submission" date="2019-08" db="EMBL/GenBank/DDBJ databases">
        <authorList>
            <person name="Kucharzyk K."/>
            <person name="Murdoch R.W."/>
            <person name="Higgins S."/>
            <person name="Loffler F."/>
        </authorList>
    </citation>
    <scope>NUCLEOTIDE SEQUENCE</scope>
</reference>
<comment type="caution">
    <text evidence="1">The sequence shown here is derived from an EMBL/GenBank/DDBJ whole genome shotgun (WGS) entry which is preliminary data.</text>
</comment>